<keyword evidence="3" id="KW-1185">Reference proteome</keyword>
<dbReference type="AlphaFoldDB" id="A0A6A6Z196"/>
<evidence type="ECO:0000313" key="4">
    <source>
        <dbReference type="RefSeq" id="XP_033581018.1"/>
    </source>
</evidence>
<dbReference type="EMBL" id="MU003695">
    <property type="protein sequence ID" value="KAF2814054.1"/>
    <property type="molecule type" value="Genomic_DNA"/>
</dbReference>
<reference evidence="2 4" key="1">
    <citation type="journal article" date="2020" name="Stud. Mycol.">
        <title>101 Dothideomycetes genomes: a test case for predicting lifestyles and emergence of pathogens.</title>
        <authorList>
            <person name="Haridas S."/>
            <person name="Albert R."/>
            <person name="Binder M."/>
            <person name="Bloem J."/>
            <person name="Labutti K."/>
            <person name="Salamov A."/>
            <person name="Andreopoulos B."/>
            <person name="Baker S."/>
            <person name="Barry K."/>
            <person name="Bills G."/>
            <person name="Bluhm B."/>
            <person name="Cannon C."/>
            <person name="Castanera R."/>
            <person name="Culley D."/>
            <person name="Daum C."/>
            <person name="Ezra D."/>
            <person name="Gonzalez J."/>
            <person name="Henrissat B."/>
            <person name="Kuo A."/>
            <person name="Liang C."/>
            <person name="Lipzen A."/>
            <person name="Lutzoni F."/>
            <person name="Magnuson J."/>
            <person name="Mondo S."/>
            <person name="Nolan M."/>
            <person name="Ohm R."/>
            <person name="Pangilinan J."/>
            <person name="Park H.-J."/>
            <person name="Ramirez L."/>
            <person name="Alfaro M."/>
            <person name="Sun H."/>
            <person name="Tritt A."/>
            <person name="Yoshinaga Y."/>
            <person name="Zwiers L.-H."/>
            <person name="Turgeon B."/>
            <person name="Goodwin S."/>
            <person name="Spatafora J."/>
            <person name="Crous P."/>
            <person name="Grigoriev I."/>
        </authorList>
    </citation>
    <scope>NUCLEOTIDE SEQUENCE</scope>
    <source>
        <strain evidence="2 4">CBS 304.34</strain>
    </source>
</reference>
<evidence type="ECO:0000313" key="2">
    <source>
        <dbReference type="EMBL" id="KAF2814054.1"/>
    </source>
</evidence>
<evidence type="ECO:0000256" key="1">
    <source>
        <dbReference type="SAM" id="MobiDB-lite"/>
    </source>
</evidence>
<feature type="region of interest" description="Disordered" evidence="1">
    <location>
        <begin position="1"/>
        <end position="24"/>
    </location>
</feature>
<reference evidence="4" key="2">
    <citation type="submission" date="2020-04" db="EMBL/GenBank/DDBJ databases">
        <authorList>
            <consortium name="NCBI Genome Project"/>
        </authorList>
    </citation>
    <scope>NUCLEOTIDE SEQUENCE</scope>
    <source>
        <strain evidence="4">CBS 304.34</strain>
    </source>
</reference>
<gene>
    <name evidence="2 4" type="ORF">BDZ99DRAFT_516675</name>
</gene>
<dbReference type="GeneID" id="54465986"/>
<accession>A0A6A6Z196</accession>
<name>A0A6A6Z196_9PEZI</name>
<dbReference type="RefSeq" id="XP_033581018.1">
    <property type="nucleotide sequence ID" value="XM_033725093.1"/>
</dbReference>
<evidence type="ECO:0000313" key="3">
    <source>
        <dbReference type="Proteomes" id="UP000504636"/>
    </source>
</evidence>
<protein>
    <submittedName>
        <fullName evidence="2 4">Uncharacterized protein</fullName>
    </submittedName>
</protein>
<dbReference type="Proteomes" id="UP000504636">
    <property type="component" value="Unplaced"/>
</dbReference>
<reference evidence="4" key="3">
    <citation type="submission" date="2025-04" db="UniProtKB">
        <authorList>
            <consortium name="RefSeq"/>
        </authorList>
    </citation>
    <scope>IDENTIFICATION</scope>
    <source>
        <strain evidence="4">CBS 304.34</strain>
    </source>
</reference>
<sequence>MVQHTPVPERAQQGRTGDQPWPMDMTSWKVRGGAECHCAETRIHRRLRRPLEVESMYGAALLVGANGTTISSTPPLLGVATCSQRPAQPLGHGIGIKRNHAASHRIMRHLHTAAARQKRPKTARHALGSDQAADGLMCVVAVREDRKRWRRRAGGLANGLPAVLAQGVEGS</sequence>
<proteinExistence type="predicted"/>
<organism evidence="2">
    <name type="scientific">Mytilinidion resinicola</name>
    <dbReference type="NCBI Taxonomy" id="574789"/>
    <lineage>
        <taxon>Eukaryota</taxon>
        <taxon>Fungi</taxon>
        <taxon>Dikarya</taxon>
        <taxon>Ascomycota</taxon>
        <taxon>Pezizomycotina</taxon>
        <taxon>Dothideomycetes</taxon>
        <taxon>Pleosporomycetidae</taxon>
        <taxon>Mytilinidiales</taxon>
        <taxon>Mytilinidiaceae</taxon>
        <taxon>Mytilinidion</taxon>
    </lineage>
</organism>